<accession>A0A840RS08</accession>
<dbReference type="InterPro" id="IPR051199">
    <property type="entry name" value="LPS_LOS_Heptosyltrfase"/>
</dbReference>
<dbReference type="CDD" id="cd03789">
    <property type="entry name" value="GT9_LPS_heptosyltransferase"/>
    <property type="match status" value="1"/>
</dbReference>
<dbReference type="InterPro" id="IPR002201">
    <property type="entry name" value="Glyco_trans_9"/>
</dbReference>
<keyword evidence="2 3" id="KW-0808">Transferase</keyword>
<name>A0A840RS08_9BURK</name>
<evidence type="ECO:0000256" key="1">
    <source>
        <dbReference type="ARBA" id="ARBA00022676"/>
    </source>
</evidence>
<gene>
    <name evidence="3" type="ORF">HNR39_002298</name>
</gene>
<dbReference type="RefSeq" id="WP_168051857.1">
    <property type="nucleotide sequence ID" value="NZ_JAAOZT010000001.1"/>
</dbReference>
<organism evidence="3 4">
    <name type="scientific">Glaciimonas immobilis</name>
    <dbReference type="NCBI Taxonomy" id="728004"/>
    <lineage>
        <taxon>Bacteria</taxon>
        <taxon>Pseudomonadati</taxon>
        <taxon>Pseudomonadota</taxon>
        <taxon>Betaproteobacteria</taxon>
        <taxon>Burkholderiales</taxon>
        <taxon>Oxalobacteraceae</taxon>
        <taxon>Glaciimonas</taxon>
    </lineage>
</organism>
<keyword evidence="1" id="KW-0328">Glycosyltransferase</keyword>
<dbReference type="EMBL" id="JACHHQ010000004">
    <property type="protein sequence ID" value="MBB5200463.1"/>
    <property type="molecule type" value="Genomic_DNA"/>
</dbReference>
<protein>
    <submittedName>
        <fullName evidence="3">ADP-heptose:LPS heptosyltransferase</fullName>
    </submittedName>
</protein>
<dbReference type="Gene3D" id="3.40.50.2000">
    <property type="entry name" value="Glycogen Phosphorylase B"/>
    <property type="match status" value="2"/>
</dbReference>
<sequence>MVSNSSHVLISRTDNIGDVILTLPVTAYLKQQFPGIKISFLCRAYAAPVVAYCSTVDQVIELESLTDPVAFFKSADIDTVIFAQPEKALAIAAHKAGVPNRIGNVHRGLFNWIHCNRRLHFTKGRSEVHEAQSNFKYLSPLGIRYSPERSAIAALYQFNIPDDQSVRRLLRPDQFNLILHPKSNGHGREWPISNYTALAELLSINPQIALWITGSAGEGDWITEHAPGLLGMPNVHNVCGKFTLQQLASFIQAADGLIASGTGPLHMSAAFGQRTIGLFPAARPMNPNRWGALGTRARSISPEKECPGCKTKNALTCDCMRKILATTVAKYVLGWINDKKDQ</sequence>
<evidence type="ECO:0000256" key="2">
    <source>
        <dbReference type="ARBA" id="ARBA00022679"/>
    </source>
</evidence>
<dbReference type="GO" id="GO:0005829">
    <property type="term" value="C:cytosol"/>
    <property type="evidence" value="ECO:0007669"/>
    <property type="project" value="TreeGrafter"/>
</dbReference>
<dbReference type="GO" id="GO:0008713">
    <property type="term" value="F:ADP-heptose-lipopolysaccharide heptosyltransferase activity"/>
    <property type="evidence" value="ECO:0007669"/>
    <property type="project" value="TreeGrafter"/>
</dbReference>
<dbReference type="Pfam" id="PF01075">
    <property type="entry name" value="Glyco_transf_9"/>
    <property type="match status" value="1"/>
</dbReference>
<dbReference type="PANTHER" id="PTHR30160">
    <property type="entry name" value="TETRAACYLDISACCHARIDE 4'-KINASE-RELATED"/>
    <property type="match status" value="1"/>
</dbReference>
<dbReference type="AlphaFoldDB" id="A0A840RS08"/>
<keyword evidence="4" id="KW-1185">Reference proteome</keyword>
<dbReference type="Proteomes" id="UP000571084">
    <property type="component" value="Unassembled WGS sequence"/>
</dbReference>
<comment type="caution">
    <text evidence="3">The sequence shown here is derived from an EMBL/GenBank/DDBJ whole genome shotgun (WGS) entry which is preliminary data.</text>
</comment>
<evidence type="ECO:0000313" key="3">
    <source>
        <dbReference type="EMBL" id="MBB5200463.1"/>
    </source>
</evidence>
<proteinExistence type="predicted"/>
<evidence type="ECO:0000313" key="4">
    <source>
        <dbReference type="Proteomes" id="UP000571084"/>
    </source>
</evidence>
<dbReference type="SUPFAM" id="SSF53756">
    <property type="entry name" value="UDP-Glycosyltransferase/glycogen phosphorylase"/>
    <property type="match status" value="1"/>
</dbReference>
<dbReference type="PANTHER" id="PTHR30160:SF15">
    <property type="entry name" value="GLYCOSYLTRANSFERASE HI_0523-RELATED"/>
    <property type="match status" value="1"/>
</dbReference>
<reference evidence="3 4" key="1">
    <citation type="submission" date="2020-08" db="EMBL/GenBank/DDBJ databases">
        <title>Genomic Encyclopedia of Type Strains, Phase IV (KMG-IV): sequencing the most valuable type-strain genomes for metagenomic binning, comparative biology and taxonomic classification.</title>
        <authorList>
            <person name="Goeker M."/>
        </authorList>
    </citation>
    <scope>NUCLEOTIDE SEQUENCE [LARGE SCALE GENOMIC DNA]</scope>
    <source>
        <strain evidence="3 4">DSM 23240</strain>
    </source>
</reference>
<dbReference type="GO" id="GO:0009244">
    <property type="term" value="P:lipopolysaccharide core region biosynthetic process"/>
    <property type="evidence" value="ECO:0007669"/>
    <property type="project" value="TreeGrafter"/>
</dbReference>